<evidence type="ECO:0000313" key="2">
    <source>
        <dbReference type="EnsemblProtists" id="EOD04375"/>
    </source>
</evidence>
<evidence type="ECO:0000259" key="1">
    <source>
        <dbReference type="Pfam" id="PF00005"/>
    </source>
</evidence>
<dbReference type="eggNOG" id="KOG0055">
    <property type="taxonomic scope" value="Eukaryota"/>
</dbReference>
<protein>
    <recommendedName>
        <fullName evidence="1">ABC transporter domain-containing protein</fullName>
    </recommendedName>
</protein>
<dbReference type="PaxDb" id="2903-EOD04375"/>
<dbReference type="GO" id="GO:0005524">
    <property type="term" value="F:ATP binding"/>
    <property type="evidence" value="ECO:0007669"/>
    <property type="project" value="InterPro"/>
</dbReference>
<evidence type="ECO:0000313" key="3">
    <source>
        <dbReference type="Proteomes" id="UP000013827"/>
    </source>
</evidence>
<dbReference type="AlphaFoldDB" id="A0A0D3HZE0"/>
<dbReference type="EnsemblProtists" id="EOD04375">
    <property type="protein sequence ID" value="EOD04375"/>
    <property type="gene ID" value="EMIHUDRAFT_45733"/>
</dbReference>
<dbReference type="PANTHER" id="PTHR24221">
    <property type="entry name" value="ATP-BINDING CASSETTE SUB-FAMILY B"/>
    <property type="match status" value="1"/>
</dbReference>
<dbReference type="PANTHER" id="PTHR24221:SF503">
    <property type="entry name" value="MITOCHONDRIAL POTASSIUM CHANNEL ATP-BINDING SUBUNIT"/>
    <property type="match status" value="1"/>
</dbReference>
<dbReference type="Pfam" id="PF00005">
    <property type="entry name" value="ABC_tran"/>
    <property type="match status" value="1"/>
</dbReference>
<organism evidence="2 3">
    <name type="scientific">Emiliania huxleyi (strain CCMP1516)</name>
    <dbReference type="NCBI Taxonomy" id="280463"/>
    <lineage>
        <taxon>Eukaryota</taxon>
        <taxon>Haptista</taxon>
        <taxon>Haptophyta</taxon>
        <taxon>Prymnesiophyceae</taxon>
        <taxon>Isochrysidales</taxon>
        <taxon>Noelaerhabdaceae</taxon>
        <taxon>Emiliania</taxon>
    </lineage>
</organism>
<dbReference type="SUPFAM" id="SSF52540">
    <property type="entry name" value="P-loop containing nucleoside triphosphate hydrolases"/>
    <property type="match status" value="1"/>
</dbReference>
<dbReference type="Proteomes" id="UP000013827">
    <property type="component" value="Unassembled WGS sequence"/>
</dbReference>
<dbReference type="HOGENOM" id="CLU_000604_61_3_1"/>
<keyword evidence="3" id="KW-1185">Reference proteome</keyword>
<accession>A0A0D3HZE0</accession>
<sequence>ATDAEVEEAASLANAHTFITTDLSEGYSTQVGLRGGRLSGGQKQRVAIARALVRKPAVLLLDEATSALDNHSEKVVQGALEAITAAAHFTTITIAHRLSTIRHAHKIAVVQAG</sequence>
<dbReference type="GO" id="GO:0016020">
    <property type="term" value="C:membrane"/>
    <property type="evidence" value="ECO:0007669"/>
    <property type="project" value="TreeGrafter"/>
</dbReference>
<dbReference type="GO" id="GO:0016887">
    <property type="term" value="F:ATP hydrolysis activity"/>
    <property type="evidence" value="ECO:0007669"/>
    <property type="project" value="InterPro"/>
</dbReference>
<dbReference type="STRING" id="2903.R1CQ13"/>
<dbReference type="InterPro" id="IPR003439">
    <property type="entry name" value="ABC_transporter-like_ATP-bd"/>
</dbReference>
<proteinExistence type="predicted"/>
<reference evidence="2" key="2">
    <citation type="submission" date="2024-10" db="UniProtKB">
        <authorList>
            <consortium name="EnsemblProtists"/>
        </authorList>
    </citation>
    <scope>IDENTIFICATION</scope>
</reference>
<reference evidence="3" key="1">
    <citation type="journal article" date="2013" name="Nature">
        <title>Pan genome of the phytoplankton Emiliania underpins its global distribution.</title>
        <authorList>
            <person name="Read B.A."/>
            <person name="Kegel J."/>
            <person name="Klute M.J."/>
            <person name="Kuo A."/>
            <person name="Lefebvre S.C."/>
            <person name="Maumus F."/>
            <person name="Mayer C."/>
            <person name="Miller J."/>
            <person name="Monier A."/>
            <person name="Salamov A."/>
            <person name="Young J."/>
            <person name="Aguilar M."/>
            <person name="Claverie J.M."/>
            <person name="Frickenhaus S."/>
            <person name="Gonzalez K."/>
            <person name="Herman E.K."/>
            <person name="Lin Y.C."/>
            <person name="Napier J."/>
            <person name="Ogata H."/>
            <person name="Sarno A.F."/>
            <person name="Shmutz J."/>
            <person name="Schroeder D."/>
            <person name="de Vargas C."/>
            <person name="Verret F."/>
            <person name="von Dassow P."/>
            <person name="Valentin K."/>
            <person name="Van de Peer Y."/>
            <person name="Wheeler G."/>
            <person name="Dacks J.B."/>
            <person name="Delwiche C.F."/>
            <person name="Dyhrman S.T."/>
            <person name="Glockner G."/>
            <person name="John U."/>
            <person name="Richards T."/>
            <person name="Worden A.Z."/>
            <person name="Zhang X."/>
            <person name="Grigoriev I.V."/>
            <person name="Allen A.E."/>
            <person name="Bidle K."/>
            <person name="Borodovsky M."/>
            <person name="Bowler C."/>
            <person name="Brownlee C."/>
            <person name="Cock J.M."/>
            <person name="Elias M."/>
            <person name="Gladyshev V.N."/>
            <person name="Groth M."/>
            <person name="Guda C."/>
            <person name="Hadaegh A."/>
            <person name="Iglesias-Rodriguez M.D."/>
            <person name="Jenkins J."/>
            <person name="Jones B.M."/>
            <person name="Lawson T."/>
            <person name="Leese F."/>
            <person name="Lindquist E."/>
            <person name="Lobanov A."/>
            <person name="Lomsadze A."/>
            <person name="Malik S.B."/>
            <person name="Marsh M.E."/>
            <person name="Mackinder L."/>
            <person name="Mock T."/>
            <person name="Mueller-Roeber B."/>
            <person name="Pagarete A."/>
            <person name="Parker M."/>
            <person name="Probert I."/>
            <person name="Quesneville H."/>
            <person name="Raines C."/>
            <person name="Rensing S.A."/>
            <person name="Riano-Pachon D.M."/>
            <person name="Richier S."/>
            <person name="Rokitta S."/>
            <person name="Shiraiwa Y."/>
            <person name="Soanes D.M."/>
            <person name="van der Giezen M."/>
            <person name="Wahlund T.M."/>
            <person name="Williams B."/>
            <person name="Wilson W."/>
            <person name="Wolfe G."/>
            <person name="Wurch L.L."/>
        </authorList>
    </citation>
    <scope>NUCLEOTIDE SEQUENCE</scope>
</reference>
<dbReference type="KEGG" id="ehx:EMIHUDRAFT_45733"/>
<feature type="domain" description="ABC transporter" evidence="1">
    <location>
        <begin position="22"/>
        <end position="66"/>
    </location>
</feature>
<dbReference type="GO" id="GO:0042626">
    <property type="term" value="F:ATPase-coupled transmembrane transporter activity"/>
    <property type="evidence" value="ECO:0007669"/>
    <property type="project" value="TreeGrafter"/>
</dbReference>
<dbReference type="InterPro" id="IPR027417">
    <property type="entry name" value="P-loop_NTPase"/>
</dbReference>
<name>A0A0D3HZE0_EMIH1</name>
<dbReference type="Gene3D" id="3.40.50.300">
    <property type="entry name" value="P-loop containing nucleotide triphosphate hydrolases"/>
    <property type="match status" value="1"/>
</dbReference>
<dbReference type="GeneID" id="17250491"/>
<dbReference type="RefSeq" id="XP_005756804.1">
    <property type="nucleotide sequence ID" value="XM_005756747.1"/>
</dbReference>
<dbReference type="InterPro" id="IPR039421">
    <property type="entry name" value="Type_1_exporter"/>
</dbReference>